<feature type="transmembrane region" description="Helical" evidence="5">
    <location>
        <begin position="12"/>
        <end position="33"/>
    </location>
</feature>
<comment type="subcellular location">
    <subcellularLocation>
        <location evidence="1">Membrane</location>
        <topology evidence="1">Multi-pass membrane protein</topology>
    </subcellularLocation>
</comment>
<evidence type="ECO:0000313" key="6">
    <source>
        <dbReference type="EMBL" id="QPI50770.1"/>
    </source>
</evidence>
<name>A0AA48WGG2_9BURK</name>
<proteinExistence type="predicted"/>
<reference evidence="6 7" key="1">
    <citation type="submission" date="2020-11" db="EMBL/GenBank/DDBJ databases">
        <authorList>
            <person name="Sun Q."/>
        </authorList>
    </citation>
    <scope>NUCLEOTIDE SEQUENCE [LARGE SCALE GENOMIC DNA]</scope>
    <source>
        <strain evidence="6 7">P8398</strain>
    </source>
</reference>
<dbReference type="RefSeq" id="WP_206090442.1">
    <property type="nucleotide sequence ID" value="NZ_CP065053.1"/>
</dbReference>
<protein>
    <submittedName>
        <fullName evidence="6">FUSC family protein</fullName>
    </submittedName>
</protein>
<sequence length="336" mass="35383">MSANRQHGWQLAAAVVMAYFASVLAGLPEHFWAVMSVLIVMRPSAGGSLDAGWERVCGTMAGVLCGLLGVYVEHLGADALLTTLAIVAALAFASAATPALRSAAVAALIILSASQLPGHSALQTAVLRVSQIGIGVGVALAVALLSSTYDAPRRLHAGCASLLRAMALRLRQADDKVNTTDSEAEQAAASARHALGRLTMLARGADREAPLLRRAQALREPRHYSRLTGLMQRVFQDVAVLRRMLLAAPARQDDSPACEVAQAVALALDSVADCMAGAGQADLSSLRRIAAGHESHLADAGASCRRAVLLAAPLHMLLEDLQRICFYLRKKPHEQS</sequence>
<dbReference type="EMBL" id="CP065053">
    <property type="protein sequence ID" value="QPI50770.1"/>
    <property type="molecule type" value="Genomic_DNA"/>
</dbReference>
<keyword evidence="4 5" id="KW-0472">Membrane</keyword>
<organism evidence="6 7">
    <name type="scientific">Massilia antarctica</name>
    <dbReference type="NCBI Taxonomy" id="2765360"/>
    <lineage>
        <taxon>Bacteria</taxon>
        <taxon>Pseudomonadati</taxon>
        <taxon>Pseudomonadota</taxon>
        <taxon>Betaproteobacteria</taxon>
        <taxon>Burkholderiales</taxon>
        <taxon>Oxalobacteraceae</taxon>
        <taxon>Telluria group</taxon>
        <taxon>Massilia</taxon>
    </lineage>
</organism>
<dbReference type="InterPro" id="IPR052430">
    <property type="entry name" value="IVT-Associated"/>
</dbReference>
<dbReference type="Pfam" id="PF04632">
    <property type="entry name" value="FUSC"/>
    <property type="match status" value="1"/>
</dbReference>
<accession>A0AA48WGG2</accession>
<evidence type="ECO:0000313" key="7">
    <source>
        <dbReference type="Proteomes" id="UP000662888"/>
    </source>
</evidence>
<feature type="transmembrane region" description="Helical" evidence="5">
    <location>
        <begin position="125"/>
        <end position="145"/>
    </location>
</feature>
<evidence type="ECO:0000256" key="3">
    <source>
        <dbReference type="ARBA" id="ARBA00022989"/>
    </source>
</evidence>
<evidence type="ECO:0000256" key="4">
    <source>
        <dbReference type="ARBA" id="ARBA00023136"/>
    </source>
</evidence>
<keyword evidence="2 5" id="KW-0812">Transmembrane</keyword>
<gene>
    <name evidence="6" type="ORF">IV454_04110</name>
</gene>
<feature type="transmembrane region" description="Helical" evidence="5">
    <location>
        <begin position="53"/>
        <end position="72"/>
    </location>
</feature>
<dbReference type="InterPro" id="IPR006726">
    <property type="entry name" value="PHBA_efflux_AaeB/fusaric-R"/>
</dbReference>
<dbReference type="Proteomes" id="UP000662888">
    <property type="component" value="Chromosome"/>
</dbReference>
<evidence type="ECO:0000256" key="2">
    <source>
        <dbReference type="ARBA" id="ARBA00022692"/>
    </source>
</evidence>
<evidence type="ECO:0000256" key="5">
    <source>
        <dbReference type="SAM" id="Phobius"/>
    </source>
</evidence>
<dbReference type="PANTHER" id="PTHR47804:SF3">
    <property type="entry name" value="PROTEIN BRE4"/>
    <property type="match status" value="1"/>
</dbReference>
<keyword evidence="7" id="KW-1185">Reference proteome</keyword>
<feature type="transmembrane region" description="Helical" evidence="5">
    <location>
        <begin position="84"/>
        <end position="113"/>
    </location>
</feature>
<evidence type="ECO:0000256" key="1">
    <source>
        <dbReference type="ARBA" id="ARBA00004141"/>
    </source>
</evidence>
<keyword evidence="3 5" id="KW-1133">Transmembrane helix</keyword>
<dbReference type="PANTHER" id="PTHR47804">
    <property type="entry name" value="60S RIBOSOMAL PROTEIN L19"/>
    <property type="match status" value="1"/>
</dbReference>